<reference evidence="2 3" key="1">
    <citation type="submission" date="2023-11" db="EMBL/GenBank/DDBJ databases">
        <title>Complete genome of Pseudomonas benzenivorans BA3361.</title>
        <authorList>
            <person name="Shin S.Y."/>
            <person name="Song J."/>
            <person name="Kang H."/>
        </authorList>
    </citation>
    <scope>NUCLEOTIDE SEQUENCE [LARGE SCALE GENOMIC DNA]</scope>
    <source>
        <strain evidence="2 3">HNIBRBA3361</strain>
    </source>
</reference>
<keyword evidence="1" id="KW-0812">Transmembrane</keyword>
<name>A0ABZ0PTA8_9PSED</name>
<feature type="transmembrane region" description="Helical" evidence="1">
    <location>
        <begin position="67"/>
        <end position="84"/>
    </location>
</feature>
<dbReference type="EMBL" id="CP137892">
    <property type="protein sequence ID" value="WPC04129.1"/>
    <property type="molecule type" value="Genomic_DNA"/>
</dbReference>
<accession>A0ABZ0PTA8</accession>
<evidence type="ECO:0000313" key="3">
    <source>
        <dbReference type="Proteomes" id="UP001305928"/>
    </source>
</evidence>
<keyword evidence="1" id="KW-0472">Membrane</keyword>
<protein>
    <submittedName>
        <fullName evidence="2">Uncharacterized protein</fullName>
    </submittedName>
</protein>
<dbReference type="RefSeq" id="WP_318642968.1">
    <property type="nucleotide sequence ID" value="NZ_CP137892.1"/>
</dbReference>
<sequence length="86" mass="9442">MQAEQALPEDVRRALRAGQRARAIALLRAHRTIGAEEAEAQIDRYLEDNPPISLRGPGVVASSKLNALIWLILILLMGLAYLLLAD</sequence>
<gene>
    <name evidence="2" type="ORF">SBP02_15290</name>
</gene>
<proteinExistence type="predicted"/>
<dbReference type="Proteomes" id="UP001305928">
    <property type="component" value="Chromosome"/>
</dbReference>
<organism evidence="2 3">
    <name type="scientific">Pseudomonas benzenivorans</name>
    <dbReference type="NCBI Taxonomy" id="556533"/>
    <lineage>
        <taxon>Bacteria</taxon>
        <taxon>Pseudomonadati</taxon>
        <taxon>Pseudomonadota</taxon>
        <taxon>Gammaproteobacteria</taxon>
        <taxon>Pseudomonadales</taxon>
        <taxon>Pseudomonadaceae</taxon>
        <taxon>Pseudomonas</taxon>
    </lineage>
</organism>
<keyword evidence="3" id="KW-1185">Reference proteome</keyword>
<evidence type="ECO:0000313" key="2">
    <source>
        <dbReference type="EMBL" id="WPC04129.1"/>
    </source>
</evidence>
<evidence type="ECO:0000256" key="1">
    <source>
        <dbReference type="SAM" id="Phobius"/>
    </source>
</evidence>
<keyword evidence="1" id="KW-1133">Transmembrane helix</keyword>